<feature type="transmembrane region" description="Helical" evidence="1">
    <location>
        <begin position="54"/>
        <end position="74"/>
    </location>
</feature>
<feature type="non-terminal residue" evidence="2">
    <location>
        <position position="1"/>
    </location>
</feature>
<keyword evidence="1" id="KW-0472">Membrane</keyword>
<gene>
    <name evidence="2" type="ORF">ARMGADRAFT_936937</name>
</gene>
<protein>
    <submittedName>
        <fullName evidence="2">Uncharacterized protein</fullName>
    </submittedName>
</protein>
<evidence type="ECO:0000313" key="2">
    <source>
        <dbReference type="EMBL" id="PBK88758.1"/>
    </source>
</evidence>
<dbReference type="STRING" id="47427.A0A2H3DD04"/>
<dbReference type="EMBL" id="KZ293671">
    <property type="protein sequence ID" value="PBK88758.1"/>
    <property type="molecule type" value="Genomic_DNA"/>
</dbReference>
<dbReference type="Proteomes" id="UP000217790">
    <property type="component" value="Unassembled WGS sequence"/>
</dbReference>
<keyword evidence="1" id="KW-0812">Transmembrane</keyword>
<name>A0A2H3DD04_ARMGA</name>
<dbReference type="AlphaFoldDB" id="A0A2H3DD04"/>
<accession>A0A2H3DD04</accession>
<evidence type="ECO:0000313" key="3">
    <source>
        <dbReference type="Proteomes" id="UP000217790"/>
    </source>
</evidence>
<organism evidence="2 3">
    <name type="scientific">Armillaria gallica</name>
    <name type="common">Bulbous honey fungus</name>
    <name type="synonym">Armillaria bulbosa</name>
    <dbReference type="NCBI Taxonomy" id="47427"/>
    <lineage>
        <taxon>Eukaryota</taxon>
        <taxon>Fungi</taxon>
        <taxon>Dikarya</taxon>
        <taxon>Basidiomycota</taxon>
        <taxon>Agaricomycotina</taxon>
        <taxon>Agaricomycetes</taxon>
        <taxon>Agaricomycetidae</taxon>
        <taxon>Agaricales</taxon>
        <taxon>Marasmiineae</taxon>
        <taxon>Physalacriaceae</taxon>
        <taxon>Armillaria</taxon>
    </lineage>
</organism>
<evidence type="ECO:0000256" key="1">
    <source>
        <dbReference type="SAM" id="Phobius"/>
    </source>
</evidence>
<dbReference type="InParanoid" id="A0A2H3DD04"/>
<sequence length="85" mass="9933">IYYISFPKDNLTSKTVVYLLWLTETVQTATNIYYTFDTFCHNFGNLSGLDDVSITWFTIPILSGFVGCIAQLFYTWRMYKFSKKA</sequence>
<dbReference type="OrthoDB" id="3070057at2759"/>
<reference evidence="3" key="1">
    <citation type="journal article" date="2017" name="Nat. Ecol. Evol.">
        <title>Genome expansion and lineage-specific genetic innovations in the forest pathogenic fungi Armillaria.</title>
        <authorList>
            <person name="Sipos G."/>
            <person name="Prasanna A.N."/>
            <person name="Walter M.C."/>
            <person name="O'Connor E."/>
            <person name="Balint B."/>
            <person name="Krizsan K."/>
            <person name="Kiss B."/>
            <person name="Hess J."/>
            <person name="Varga T."/>
            <person name="Slot J."/>
            <person name="Riley R."/>
            <person name="Boka B."/>
            <person name="Rigling D."/>
            <person name="Barry K."/>
            <person name="Lee J."/>
            <person name="Mihaltcheva S."/>
            <person name="LaButti K."/>
            <person name="Lipzen A."/>
            <person name="Waldron R."/>
            <person name="Moloney N.M."/>
            <person name="Sperisen C."/>
            <person name="Kredics L."/>
            <person name="Vagvoelgyi C."/>
            <person name="Patrignani A."/>
            <person name="Fitzpatrick D."/>
            <person name="Nagy I."/>
            <person name="Doyle S."/>
            <person name="Anderson J.B."/>
            <person name="Grigoriev I.V."/>
            <person name="Gueldener U."/>
            <person name="Muensterkoetter M."/>
            <person name="Nagy L.G."/>
        </authorList>
    </citation>
    <scope>NUCLEOTIDE SEQUENCE [LARGE SCALE GENOMIC DNA]</scope>
    <source>
        <strain evidence="3">Ar21-2</strain>
    </source>
</reference>
<keyword evidence="3" id="KW-1185">Reference proteome</keyword>
<proteinExistence type="predicted"/>
<keyword evidence="1" id="KW-1133">Transmembrane helix</keyword>